<dbReference type="SUPFAM" id="SSF53448">
    <property type="entry name" value="Nucleotide-diphospho-sugar transferases"/>
    <property type="match status" value="1"/>
</dbReference>
<dbReference type="Pfam" id="PF01755">
    <property type="entry name" value="Glyco_transf_25"/>
    <property type="match status" value="1"/>
</dbReference>
<evidence type="ECO:0000256" key="1">
    <source>
        <dbReference type="ARBA" id="ARBA00006721"/>
    </source>
</evidence>
<evidence type="ECO:0000313" key="8">
    <source>
        <dbReference type="Proteomes" id="UP000319801"/>
    </source>
</evidence>
<dbReference type="Pfam" id="PF15737">
    <property type="entry name" value="DUF4685"/>
    <property type="match status" value="1"/>
</dbReference>
<dbReference type="Pfam" id="PF13704">
    <property type="entry name" value="Glyco_tranf_2_4"/>
    <property type="match status" value="1"/>
</dbReference>
<reference evidence="7 8" key="1">
    <citation type="journal article" date="2019" name="Genome Biol. Evol.">
        <title>Whole-Genome Sequencing of the Giant Devil Catfish, Bagarius yarrelli.</title>
        <authorList>
            <person name="Jiang W."/>
            <person name="Lv Y."/>
            <person name="Cheng L."/>
            <person name="Yang K."/>
            <person name="Chao B."/>
            <person name="Wang X."/>
            <person name="Li Y."/>
            <person name="Pan X."/>
            <person name="You X."/>
            <person name="Zhang Y."/>
            <person name="Yang J."/>
            <person name="Li J."/>
            <person name="Zhang X."/>
            <person name="Liu S."/>
            <person name="Sun C."/>
            <person name="Yang J."/>
            <person name="Shi Q."/>
        </authorList>
    </citation>
    <scope>NUCLEOTIDE SEQUENCE [LARGE SCALE GENOMIC DNA]</scope>
    <source>
        <strain evidence="7">JWS20170419001</strain>
        <tissue evidence="7">Muscle</tissue>
    </source>
</reference>
<feature type="region of interest" description="Disordered" evidence="5">
    <location>
        <begin position="100"/>
        <end position="120"/>
    </location>
</feature>
<keyword evidence="4" id="KW-0325">Glycoprotein</keyword>
<feature type="region of interest" description="Disordered" evidence="5">
    <location>
        <begin position="1449"/>
        <end position="1473"/>
    </location>
</feature>
<evidence type="ECO:0000256" key="4">
    <source>
        <dbReference type="ARBA" id="ARBA00023180"/>
    </source>
</evidence>
<feature type="compositionally biased region" description="Polar residues" evidence="5">
    <location>
        <begin position="107"/>
        <end position="120"/>
    </location>
</feature>
<evidence type="ECO:0000256" key="2">
    <source>
        <dbReference type="ARBA" id="ARBA00022729"/>
    </source>
</evidence>
<feature type="region of interest" description="Disordered" evidence="5">
    <location>
        <begin position="698"/>
        <end position="719"/>
    </location>
</feature>
<evidence type="ECO:0000259" key="6">
    <source>
        <dbReference type="PROSITE" id="PS50106"/>
    </source>
</evidence>
<dbReference type="InterPro" id="IPR032756">
    <property type="entry name" value="DUF4685"/>
</dbReference>
<dbReference type="SUPFAM" id="SSF50156">
    <property type="entry name" value="PDZ domain-like"/>
    <property type="match status" value="1"/>
</dbReference>
<dbReference type="Gene3D" id="2.30.42.10">
    <property type="match status" value="1"/>
</dbReference>
<dbReference type="Proteomes" id="UP000319801">
    <property type="component" value="Unassembled WGS sequence"/>
</dbReference>
<evidence type="ECO:0000256" key="3">
    <source>
        <dbReference type="ARBA" id="ARBA00022824"/>
    </source>
</evidence>
<dbReference type="GO" id="GO:0050211">
    <property type="term" value="F:procollagen galactosyltransferase activity"/>
    <property type="evidence" value="ECO:0007669"/>
    <property type="project" value="TreeGrafter"/>
</dbReference>
<keyword evidence="2" id="KW-0732">Signal</keyword>
<dbReference type="InterPro" id="IPR029044">
    <property type="entry name" value="Nucleotide-diphossugar_trans"/>
</dbReference>
<organism evidence="7 8">
    <name type="scientific">Bagarius yarrelli</name>
    <name type="common">Goonch</name>
    <name type="synonym">Bagrus yarrelli</name>
    <dbReference type="NCBI Taxonomy" id="175774"/>
    <lineage>
        <taxon>Eukaryota</taxon>
        <taxon>Metazoa</taxon>
        <taxon>Chordata</taxon>
        <taxon>Craniata</taxon>
        <taxon>Vertebrata</taxon>
        <taxon>Euteleostomi</taxon>
        <taxon>Actinopterygii</taxon>
        <taxon>Neopterygii</taxon>
        <taxon>Teleostei</taxon>
        <taxon>Ostariophysi</taxon>
        <taxon>Siluriformes</taxon>
        <taxon>Sisoridae</taxon>
        <taxon>Sisorinae</taxon>
        <taxon>Bagarius</taxon>
    </lineage>
</organism>
<comment type="caution">
    <text evidence="7">The sequence shown here is derived from an EMBL/GenBank/DDBJ whole genome shotgun (WGS) entry which is preliminary data.</text>
</comment>
<sequence>MTESAPFSEGFCNSPSSSAVSALQSKVREISQRQSKAKGPPESLQKESEKEPMFLSIPEVKIFQSSSGADEVSKVQNFTTSIYLKENKWKKEGDSISSLHCDPGGSKMQNLSTSGESSTVLSMPTSFTTVEKASKGFWNVAHSKTFVSNKDFDSLQKTMKNVVNTREEKQKVEVRGTVVQTELQGSGNLKNRCFQKEQNPPNQPEKEVISEKKKVQTNKLTSSMLAEGLCQPPLINKGLPLPHKEAGMDKTIIGSEINFGSNLTLSPRHEQAKRLLERARLKTRFQNQNSDTDIQDTPTDFLELLPMCNPPSPQIITIHKQKVPLSVHLLDVQSKQSQLLSHVNFEYKSKKEAEHHYQDKVGYQRLGLMDSSLSKRQSKAQSALKVSQDSKGLESSYGSVCIPITNQRDPFLLNELTKDEPKKCETCGSILPPSYLKKTRQNAEWASSGQSSHQFIKPKFSEGTSLTGSLNVDRNVGTTRSSNAGKRVSAFGKLRRRSRKGENRVEASHRPYARGQDLLAQRRNSRTKSNLEEVAGPHSKPVRGVTFALDSFIPTATNSSKSYRDASGIQLPIKSALKSGSKSRPVEQHEVKNLPLYKDMEKSYHYASANPQDLGAAFQVSQVSLEVVAECRPIVQGAAVLKTEDLRAKPLRLEHCKDELQWDASLGASRRTLDREGCPKLSLRRIFSAMGLNSIGKIGKDNRSSSMEHLPLSSNKESPLAQLRKASSVQSLQSPKKKHERSTVLGELHLPLILGPRYPYLRQGMENLDAAQLLGPTGRIVQTFPDGSLLLELTRPVNTPFGFVISRRKGRPDSGIFVEQVVGSTTENIYTSLLGVGDEILEVNGEKVNGLSLDQSSIDCHILFDSVRNHSNPVLAMQLLQISLLLWIGFFTLYLSDAFSDLEPIRTESSLLKPKVMIAVLARNSEHSLPFYLGCLERLDYPKDRIAIWVAADHSMDNTTAMLQEWLSRVEELYHSVRFQTSENNKSFYDNELGPKHWPDSRFIHVMQLRQAALQSARAQWADYILFADSDNLLTNPKVLSHLIAENHTLVAPMLESRTLYSNFWCGMTPQGYYKRTDSYIPIRNWKRNGCHAVPMIHSTMLLDLRRQASHALAFYPLHQLYPFILDDILAFSFSARQAGVQMFVCNRQHYGYLPVPLQTQQTLEEEMESFSHTLTEAMLDFTMEPSHHLHTVSRKKDRMVFDEIYIINLMRRTDRRARMLRTLDVLGIEVTVINAVDGKALNSSQLQDLGIEMLPSYQDPYSGRVLTKGEIGCFLSHYNIWKQVVERNQRQVLVLEDDVRFEPNFKRRLNTIMEDVQQMEIQWDLIYVGRKRLQVKNPERWVKGVKNLVYPDYSYWTLGYTLSLQGAKKLLEAKPLGKMLPVDEFLPLMFNKHPKKEYLMHFKKRNLIAFSVEPFLLYPTHYTGEPGYSSDTETSTIWDDESVNTDWDRKRAHKKQNRGDAAPLPTSDKDEL</sequence>
<feature type="region of interest" description="Disordered" evidence="5">
    <location>
        <begin position="23"/>
        <end position="51"/>
    </location>
</feature>
<dbReference type="FunFam" id="3.90.550.10:FF:000048">
    <property type="entry name" value="Glycosyltransferase 25 family member 1"/>
    <property type="match status" value="1"/>
</dbReference>
<dbReference type="PANTHER" id="PTHR10730">
    <property type="entry name" value="PROCOLLAGEN-LYSINE,2-OXOGLUTARATE 5-DIOXYGENASE/GLYCOSYLTRANSFERASE 25 FAMILY MEMBER"/>
    <property type="match status" value="1"/>
</dbReference>
<dbReference type="OrthoDB" id="47375at2759"/>
<dbReference type="InterPro" id="IPR036034">
    <property type="entry name" value="PDZ_sf"/>
</dbReference>
<proteinExistence type="inferred from homology"/>
<name>A0A556V321_BAGYA</name>
<dbReference type="PANTHER" id="PTHR10730:SF8">
    <property type="entry name" value="PROCOLLAGEN GALACTOSYLTRANSFERASE 2"/>
    <property type="match status" value="1"/>
</dbReference>
<dbReference type="PROSITE" id="PS50106">
    <property type="entry name" value="PDZ"/>
    <property type="match status" value="1"/>
</dbReference>
<dbReference type="InterPro" id="IPR001478">
    <property type="entry name" value="PDZ"/>
</dbReference>
<dbReference type="CDD" id="cd06532">
    <property type="entry name" value="Glyco_transf_25"/>
    <property type="match status" value="1"/>
</dbReference>
<dbReference type="EMBL" id="VCAZ01000106">
    <property type="protein sequence ID" value="TSS97523.1"/>
    <property type="molecule type" value="Genomic_DNA"/>
</dbReference>
<accession>A0A556V321</accession>
<evidence type="ECO:0000313" key="7">
    <source>
        <dbReference type="EMBL" id="TSS97523.1"/>
    </source>
</evidence>
<feature type="domain" description="PDZ" evidence="6">
    <location>
        <begin position="790"/>
        <end position="856"/>
    </location>
</feature>
<keyword evidence="7" id="KW-0808">Transferase</keyword>
<dbReference type="CDD" id="cd00761">
    <property type="entry name" value="Glyco_tranf_GTA_type"/>
    <property type="match status" value="1"/>
</dbReference>
<dbReference type="InterPro" id="IPR002654">
    <property type="entry name" value="Glyco_trans_25"/>
</dbReference>
<dbReference type="Gene3D" id="3.90.550.10">
    <property type="entry name" value="Spore Coat Polysaccharide Biosynthesis Protein SpsA, Chain A"/>
    <property type="match status" value="1"/>
</dbReference>
<keyword evidence="7" id="KW-0328">Glycosyltransferase</keyword>
<keyword evidence="3" id="KW-0256">Endoplasmic reticulum</keyword>
<protein>
    <submittedName>
        <fullName evidence="7">Procollagen galactosyltransferase 2</fullName>
    </submittedName>
</protein>
<feature type="region of interest" description="Disordered" evidence="5">
    <location>
        <begin position="192"/>
        <end position="212"/>
    </location>
</feature>
<dbReference type="InterPro" id="IPR050757">
    <property type="entry name" value="Collagen_mod_GT25"/>
</dbReference>
<keyword evidence="8" id="KW-1185">Reference proteome</keyword>
<feature type="compositionally biased region" description="Polar residues" evidence="5">
    <location>
        <begin position="704"/>
        <end position="717"/>
    </location>
</feature>
<evidence type="ECO:0000256" key="5">
    <source>
        <dbReference type="SAM" id="MobiDB-lite"/>
    </source>
</evidence>
<gene>
    <name evidence="7" type="ORF">Baya_12298</name>
</gene>
<comment type="similarity">
    <text evidence="1">Belongs to the glycosyltransferase 25 family.</text>
</comment>